<dbReference type="SMART" id="SM00347">
    <property type="entry name" value="HTH_MARR"/>
    <property type="match status" value="1"/>
</dbReference>
<dbReference type="EMBL" id="DWWC01000258">
    <property type="protein sequence ID" value="HJC70450.1"/>
    <property type="molecule type" value="Genomic_DNA"/>
</dbReference>
<dbReference type="InterPro" id="IPR052526">
    <property type="entry name" value="HTH-type_Bedaq_tolerance"/>
</dbReference>
<feature type="region of interest" description="Disordered" evidence="1">
    <location>
        <begin position="1"/>
        <end position="21"/>
    </location>
</feature>
<evidence type="ECO:0000313" key="3">
    <source>
        <dbReference type="EMBL" id="HJC70450.1"/>
    </source>
</evidence>
<reference evidence="3" key="2">
    <citation type="submission" date="2021-04" db="EMBL/GenBank/DDBJ databases">
        <authorList>
            <person name="Gilroy R."/>
        </authorList>
    </citation>
    <scope>NUCLEOTIDE SEQUENCE</scope>
    <source>
        <strain evidence="3">CHK130-7132</strain>
    </source>
</reference>
<feature type="compositionally biased region" description="Pro residues" evidence="1">
    <location>
        <begin position="1"/>
        <end position="15"/>
    </location>
</feature>
<evidence type="ECO:0000256" key="1">
    <source>
        <dbReference type="SAM" id="MobiDB-lite"/>
    </source>
</evidence>
<dbReference type="PANTHER" id="PTHR39515">
    <property type="entry name" value="CONSERVED PROTEIN"/>
    <property type="match status" value="1"/>
</dbReference>
<reference evidence="3" key="1">
    <citation type="journal article" date="2021" name="PeerJ">
        <title>Extensive microbial diversity within the chicken gut microbiome revealed by metagenomics and culture.</title>
        <authorList>
            <person name="Gilroy R."/>
            <person name="Ravi A."/>
            <person name="Getino M."/>
            <person name="Pursley I."/>
            <person name="Horton D.L."/>
            <person name="Alikhan N.F."/>
            <person name="Baker D."/>
            <person name="Gharbi K."/>
            <person name="Hall N."/>
            <person name="Watson M."/>
            <person name="Adriaenssens E.M."/>
            <person name="Foster-Nyarko E."/>
            <person name="Jarju S."/>
            <person name="Secka A."/>
            <person name="Antonio M."/>
            <person name="Oren A."/>
            <person name="Chaudhuri R.R."/>
            <person name="La Ragione R."/>
            <person name="Hildebrand F."/>
            <person name="Pallen M.J."/>
        </authorList>
    </citation>
    <scope>NUCLEOTIDE SEQUENCE</scope>
    <source>
        <strain evidence="3">CHK130-7132</strain>
    </source>
</reference>
<accession>A0A9D2THG6</accession>
<protein>
    <submittedName>
        <fullName evidence="3">MarR family transcriptional regulator</fullName>
    </submittedName>
</protein>
<dbReference type="GO" id="GO:0003700">
    <property type="term" value="F:DNA-binding transcription factor activity"/>
    <property type="evidence" value="ECO:0007669"/>
    <property type="project" value="InterPro"/>
</dbReference>
<dbReference type="PRINTS" id="PR00598">
    <property type="entry name" value="HTHMARR"/>
</dbReference>
<dbReference type="Gene3D" id="1.10.10.10">
    <property type="entry name" value="Winged helix-like DNA-binding domain superfamily/Winged helix DNA-binding domain"/>
    <property type="match status" value="1"/>
</dbReference>
<sequence length="170" mass="18296">MTRTPQPVPTPPPAPDAQAEELRAATHGPATPDTLPHHLALVCSQFARLAARRSEVGVGSVSWRVVATIERLGPLRLSEIAERERVSRPTATTVIKRLEEEGLVRRESDPTDSRSSLVSTTEAGSAQLAAWRAQLAEGVGSLLQTLPSEDLETLSRASEILAGLLESHDR</sequence>
<dbReference type="AlphaFoldDB" id="A0A9D2THG6"/>
<dbReference type="InterPro" id="IPR036390">
    <property type="entry name" value="WH_DNA-bd_sf"/>
</dbReference>
<feature type="domain" description="HTH marR-type" evidence="2">
    <location>
        <begin position="32"/>
        <end position="166"/>
    </location>
</feature>
<dbReference type="InterPro" id="IPR036388">
    <property type="entry name" value="WH-like_DNA-bd_sf"/>
</dbReference>
<dbReference type="Proteomes" id="UP000823854">
    <property type="component" value="Unassembled WGS sequence"/>
</dbReference>
<organism evidence="3 4">
    <name type="scientific">Candidatus Brachybacterium intestinipullorum</name>
    <dbReference type="NCBI Taxonomy" id="2838512"/>
    <lineage>
        <taxon>Bacteria</taxon>
        <taxon>Bacillati</taxon>
        <taxon>Actinomycetota</taxon>
        <taxon>Actinomycetes</taxon>
        <taxon>Micrococcales</taxon>
        <taxon>Dermabacteraceae</taxon>
        <taxon>Brachybacterium</taxon>
    </lineage>
</organism>
<dbReference type="PROSITE" id="PS50995">
    <property type="entry name" value="HTH_MARR_2"/>
    <property type="match status" value="1"/>
</dbReference>
<proteinExistence type="predicted"/>
<dbReference type="SUPFAM" id="SSF46785">
    <property type="entry name" value="Winged helix' DNA-binding domain"/>
    <property type="match status" value="1"/>
</dbReference>
<dbReference type="PANTHER" id="PTHR39515:SF2">
    <property type="entry name" value="HTH-TYPE TRANSCRIPTIONAL REGULATOR RV0880"/>
    <property type="match status" value="1"/>
</dbReference>
<evidence type="ECO:0000313" key="4">
    <source>
        <dbReference type="Proteomes" id="UP000823854"/>
    </source>
</evidence>
<dbReference type="Pfam" id="PF01047">
    <property type="entry name" value="MarR"/>
    <property type="match status" value="1"/>
</dbReference>
<gene>
    <name evidence="3" type="ORF">H9932_12365</name>
</gene>
<dbReference type="InterPro" id="IPR000835">
    <property type="entry name" value="HTH_MarR-typ"/>
</dbReference>
<comment type="caution">
    <text evidence="3">The sequence shown here is derived from an EMBL/GenBank/DDBJ whole genome shotgun (WGS) entry which is preliminary data.</text>
</comment>
<evidence type="ECO:0000259" key="2">
    <source>
        <dbReference type="PROSITE" id="PS50995"/>
    </source>
</evidence>
<name>A0A9D2THG6_9MICO</name>